<dbReference type="InterPro" id="IPR001173">
    <property type="entry name" value="Glyco_trans_2-like"/>
</dbReference>
<accession>A0ABR7I7B6</accession>
<evidence type="ECO:0000313" key="3">
    <source>
        <dbReference type="Proteomes" id="UP000621540"/>
    </source>
</evidence>
<dbReference type="RefSeq" id="WP_186981472.1">
    <property type="nucleotide sequence ID" value="NZ_JACOQH010000001.1"/>
</dbReference>
<proteinExistence type="predicted"/>
<keyword evidence="3" id="KW-1185">Reference proteome</keyword>
<protein>
    <submittedName>
        <fullName evidence="2">Glycosyltransferase family 2 protein</fullName>
    </submittedName>
</protein>
<dbReference type="Pfam" id="PF00535">
    <property type="entry name" value="Glycos_transf_2"/>
    <property type="match status" value="1"/>
</dbReference>
<comment type="caution">
    <text evidence="2">The sequence shown here is derived from an EMBL/GenBank/DDBJ whole genome shotgun (WGS) entry which is preliminary data.</text>
</comment>
<feature type="domain" description="Glycosyltransferase 2-like" evidence="1">
    <location>
        <begin position="307"/>
        <end position="486"/>
    </location>
</feature>
<dbReference type="CDD" id="cd04186">
    <property type="entry name" value="GT_2_like_c"/>
    <property type="match status" value="1"/>
</dbReference>
<dbReference type="PANTHER" id="PTHR43179:SF7">
    <property type="entry name" value="RHAMNOSYLTRANSFERASE WBBL"/>
    <property type="match status" value="1"/>
</dbReference>
<organism evidence="2 3">
    <name type="scientific">Roseburia yibonii</name>
    <dbReference type="NCBI Taxonomy" id="2763063"/>
    <lineage>
        <taxon>Bacteria</taxon>
        <taxon>Bacillati</taxon>
        <taxon>Bacillota</taxon>
        <taxon>Clostridia</taxon>
        <taxon>Lachnospirales</taxon>
        <taxon>Lachnospiraceae</taxon>
        <taxon>Roseburia</taxon>
    </lineage>
</organism>
<dbReference type="PANTHER" id="PTHR43179">
    <property type="entry name" value="RHAMNOSYLTRANSFERASE WBBL"/>
    <property type="match status" value="1"/>
</dbReference>
<dbReference type="Gene3D" id="3.90.550.10">
    <property type="entry name" value="Spore Coat Polysaccharide Biosynthesis Protein SpsA, Chain A"/>
    <property type="match status" value="2"/>
</dbReference>
<dbReference type="EMBL" id="JACOQH010000001">
    <property type="protein sequence ID" value="MBC5752770.1"/>
    <property type="molecule type" value="Genomic_DNA"/>
</dbReference>
<dbReference type="SUPFAM" id="SSF53448">
    <property type="entry name" value="Nucleotide-diphospho-sugar transferases"/>
    <property type="match status" value="1"/>
</dbReference>
<gene>
    <name evidence="2" type="ORF">H8Z76_01805</name>
</gene>
<evidence type="ECO:0000313" key="2">
    <source>
        <dbReference type="EMBL" id="MBC5752770.1"/>
    </source>
</evidence>
<dbReference type="Proteomes" id="UP000621540">
    <property type="component" value="Unassembled WGS sequence"/>
</dbReference>
<evidence type="ECO:0000259" key="1">
    <source>
        <dbReference type="Pfam" id="PF00535"/>
    </source>
</evidence>
<dbReference type="InterPro" id="IPR029044">
    <property type="entry name" value="Nucleotide-diphossugar_trans"/>
</dbReference>
<name>A0ABR7I7B6_9FIRM</name>
<sequence length="578" mass="67296">MNDFDTVNMNKAQKTVYYLREYGFHYTMRRAMKKLGFKVDEDSEYMTWVRKQQCSTKELELQSKEKFPFMPKVTVYVEGCGEQAADAGFTKAAFKKQSYRVAKVKVALEQMSLDHLLNEDDADVFVFAAAGTKPRNQYIYDCVKAMNEDVKLLYAGEGKEDTFRPLLVYTDEDRITPDGKRYVKPYFKPDMSLELLCNFQYVGGMFAVRRELLEQFRNTDVEVFGNGWYDLLFYCFEHTEKIAHIQEVLFSRRGADTTRFGRSEDRGQKRYIERHLKRTGVDAVVENSEVPGFYHVKYQIKGNPLLSIIIPNKDHIDILDQCIQSLLHHNNYQNFEIIIAENNSTEPETFEYYEKIKKVDNRINIVYWKKEFNYSAINNFAAEFAAGELLLFLNNDTELISADSLTEMISYCYRPGVGAAGAMLYYEDDTIQHGGVVIKIGGFAANALWSLTDRDERYYPYSVTAREFTACTAACLMMKKSVFQKVGGFDEKLVVALNDVDICMKVRKSGELIMFNPYATLHHYESKSRGFENTPEKQERFNREIAYFQSKWEKELEAGDPYYNRNQTLHRADYTMDY</sequence>
<reference evidence="2 3" key="1">
    <citation type="submission" date="2020-08" db="EMBL/GenBank/DDBJ databases">
        <title>Genome public.</title>
        <authorList>
            <person name="Liu C."/>
            <person name="Sun Q."/>
        </authorList>
    </citation>
    <scope>NUCLEOTIDE SEQUENCE [LARGE SCALE GENOMIC DNA]</scope>
    <source>
        <strain evidence="2 3">BX0805</strain>
    </source>
</reference>